<dbReference type="SMART" id="SM00082">
    <property type="entry name" value="LRRCT"/>
    <property type="match status" value="1"/>
</dbReference>
<keyword evidence="8" id="KW-0391">Immunity</keyword>
<reference evidence="18" key="1">
    <citation type="submission" date="2025-08" db="UniProtKB">
        <authorList>
            <consortium name="RefSeq"/>
        </authorList>
    </citation>
    <scope>IDENTIFICATION</scope>
    <source>
        <tissue evidence="18">Sperm</tissue>
    </source>
</reference>
<dbReference type="KEGG" id="pmrn:116938862"/>
<dbReference type="GO" id="GO:0002224">
    <property type="term" value="P:toll-like receptor signaling pathway"/>
    <property type="evidence" value="ECO:0007669"/>
    <property type="project" value="InterPro"/>
</dbReference>
<dbReference type="SMART" id="SM00369">
    <property type="entry name" value="LRR_TYP"/>
    <property type="match status" value="5"/>
</dbReference>
<evidence type="ECO:0000256" key="3">
    <source>
        <dbReference type="ARBA" id="ARBA00022588"/>
    </source>
</evidence>
<keyword evidence="9 15" id="KW-1133">Transmembrane helix</keyword>
<keyword evidence="5 15" id="KW-0812">Transmembrane</keyword>
<gene>
    <name evidence="18" type="primary">LOC116938862</name>
</gene>
<keyword evidence="6" id="KW-0732">Signal</keyword>
<dbReference type="SMART" id="SM00364">
    <property type="entry name" value="LRR_BAC"/>
    <property type="match status" value="4"/>
</dbReference>
<name>A0AAJ7WLS3_PETMA</name>
<evidence type="ECO:0000256" key="6">
    <source>
        <dbReference type="ARBA" id="ARBA00022729"/>
    </source>
</evidence>
<dbReference type="InterPro" id="IPR000157">
    <property type="entry name" value="TIR_dom"/>
</dbReference>
<evidence type="ECO:0000256" key="10">
    <source>
        <dbReference type="ARBA" id="ARBA00023136"/>
    </source>
</evidence>
<evidence type="ECO:0000313" key="18">
    <source>
        <dbReference type="RefSeq" id="XP_032802489.1"/>
    </source>
</evidence>
<evidence type="ECO:0000256" key="5">
    <source>
        <dbReference type="ARBA" id="ARBA00022692"/>
    </source>
</evidence>
<protein>
    <submittedName>
        <fullName evidence="18">Toll-like receptor 2 isoform X1</fullName>
    </submittedName>
</protein>
<evidence type="ECO:0000256" key="13">
    <source>
        <dbReference type="ARBA" id="ARBA00023198"/>
    </source>
</evidence>
<dbReference type="InterPro" id="IPR017241">
    <property type="entry name" value="Toll-like_receptor"/>
</dbReference>
<dbReference type="SMART" id="SM00365">
    <property type="entry name" value="LRR_SD22"/>
    <property type="match status" value="4"/>
</dbReference>
<comment type="subcellular location">
    <subcellularLocation>
        <location evidence="1">Membrane</location>
        <topology evidence="1">Single-pass type I membrane protein</topology>
    </subcellularLocation>
</comment>
<dbReference type="RefSeq" id="XP_032802489.1">
    <property type="nucleotide sequence ID" value="XM_032946598.1"/>
</dbReference>
<dbReference type="FunFam" id="3.40.50.10140:FF:000001">
    <property type="entry name" value="Toll-like receptor 2"/>
    <property type="match status" value="1"/>
</dbReference>
<evidence type="ECO:0000259" key="16">
    <source>
        <dbReference type="PROSITE" id="PS50104"/>
    </source>
</evidence>
<dbReference type="PRINTS" id="PR01537">
    <property type="entry name" value="INTRLKN1R1F"/>
</dbReference>
<comment type="similarity">
    <text evidence="2">Belongs to the Toll-like receptor family.</text>
</comment>
<dbReference type="GO" id="GO:0004888">
    <property type="term" value="F:transmembrane signaling receptor activity"/>
    <property type="evidence" value="ECO:0007669"/>
    <property type="project" value="InterPro"/>
</dbReference>
<dbReference type="AlphaFoldDB" id="A0AAJ7WLS3"/>
<proteinExistence type="inferred from homology"/>
<dbReference type="InterPro" id="IPR000483">
    <property type="entry name" value="Cys-rich_flank_reg_C"/>
</dbReference>
<accession>A0AAJ7WLS3</accession>
<dbReference type="Proteomes" id="UP001318040">
    <property type="component" value="Chromosome 4"/>
</dbReference>
<evidence type="ECO:0000256" key="1">
    <source>
        <dbReference type="ARBA" id="ARBA00004479"/>
    </source>
</evidence>
<dbReference type="SUPFAM" id="SSF52058">
    <property type="entry name" value="L domain-like"/>
    <property type="match status" value="2"/>
</dbReference>
<evidence type="ECO:0000256" key="12">
    <source>
        <dbReference type="ARBA" id="ARBA00023180"/>
    </source>
</evidence>
<dbReference type="InterPro" id="IPR003591">
    <property type="entry name" value="Leu-rich_rpt_typical-subtyp"/>
</dbReference>
<dbReference type="SMART" id="SM00255">
    <property type="entry name" value="TIR"/>
    <property type="match status" value="1"/>
</dbReference>
<feature type="disulfide bond" evidence="14">
    <location>
        <begin position="493"/>
        <end position="516"/>
    </location>
</feature>
<keyword evidence="10 15" id="KW-0472">Membrane</keyword>
<dbReference type="GO" id="GO:0045087">
    <property type="term" value="P:innate immune response"/>
    <property type="evidence" value="ECO:0007669"/>
    <property type="project" value="UniProtKB-KW"/>
</dbReference>
<keyword evidence="14" id="KW-1015">Disulfide bond</keyword>
<dbReference type="PROSITE" id="PS50104">
    <property type="entry name" value="TIR"/>
    <property type="match status" value="1"/>
</dbReference>
<evidence type="ECO:0000256" key="8">
    <source>
        <dbReference type="ARBA" id="ARBA00022859"/>
    </source>
</evidence>
<evidence type="ECO:0000256" key="11">
    <source>
        <dbReference type="ARBA" id="ARBA00023170"/>
    </source>
</evidence>
<dbReference type="GO" id="GO:0005886">
    <property type="term" value="C:plasma membrane"/>
    <property type="evidence" value="ECO:0007669"/>
    <property type="project" value="TreeGrafter"/>
</dbReference>
<evidence type="ECO:0000313" key="17">
    <source>
        <dbReference type="Proteomes" id="UP001318040"/>
    </source>
</evidence>
<evidence type="ECO:0000256" key="15">
    <source>
        <dbReference type="SAM" id="Phobius"/>
    </source>
</evidence>
<dbReference type="PANTHER" id="PTHR24365">
    <property type="entry name" value="TOLL-LIKE RECEPTOR"/>
    <property type="match status" value="1"/>
</dbReference>
<keyword evidence="11" id="KW-0675">Receptor</keyword>
<dbReference type="Pfam" id="PF13855">
    <property type="entry name" value="LRR_8"/>
    <property type="match status" value="2"/>
</dbReference>
<evidence type="ECO:0000256" key="4">
    <source>
        <dbReference type="ARBA" id="ARBA00022614"/>
    </source>
</evidence>
<dbReference type="Gene3D" id="3.80.10.10">
    <property type="entry name" value="Ribonuclease Inhibitor"/>
    <property type="match status" value="1"/>
</dbReference>
<dbReference type="PROSITE" id="PS51450">
    <property type="entry name" value="LRR"/>
    <property type="match status" value="2"/>
</dbReference>
<dbReference type="Pfam" id="PF01582">
    <property type="entry name" value="TIR"/>
    <property type="match status" value="1"/>
</dbReference>
<keyword evidence="12" id="KW-0325">Glycoprotein</keyword>
<keyword evidence="7" id="KW-0677">Repeat</keyword>
<keyword evidence="17" id="KW-1185">Reference proteome</keyword>
<dbReference type="SUPFAM" id="SSF52200">
    <property type="entry name" value="Toll/Interleukin receptor TIR domain"/>
    <property type="match status" value="1"/>
</dbReference>
<dbReference type="GO" id="GO:0006954">
    <property type="term" value="P:inflammatory response"/>
    <property type="evidence" value="ECO:0007669"/>
    <property type="project" value="UniProtKB-KW"/>
</dbReference>
<dbReference type="Gene3D" id="3.40.50.10140">
    <property type="entry name" value="Toll/interleukin-1 receptor homology (TIR) domain"/>
    <property type="match status" value="1"/>
</dbReference>
<sequence>MNHCSHESFKSKYMGDLGFIALSSRFCLNRCLSTGPKMSSGHQQTAQSECWPGGWGSAMDMGVTLLVTFVLMAGPAWSHGDYIFSGCQIRGDRADCSHLGLHSVPEYLPVTIASLDMSYNQISSIQREHLSALSHLKSLNVAFNQILSIDSLAFSNNSALEDIDLSNNRLPGAWDDSFALLKSVRYLDVSNNSYIYLDIPGSFTLLKTLHHLKVGGLNVTKIQQSISETMELEHLSIVTGDLSIYTPGSLSAFRSLQSVTLALILRTNISLLTGIICDVSGNSVELQLDFLDFTNYSGDVNPFECVSKQHSILEIFNVSHLQVTIPTIVFLFTSIIRSNKLVAVNMRHIYFNGLSAFPWKILPSANISVRHLLIEGIYNPNFHGIFYVKNINALSSNLESLVVTDASLISLGCDIVNNFGNLYLLDISNNKLNENSVCGKIHSANLDKLNKLILRKNIFTSLDTVGAMLKNLLSLTSLDVSENRLRKNGESGCEWPLSLKFLNVSRNFLKGNAFNCLPTSLHSLDMSNNKIQNIDFKLMKFEKLKELYLSNNKLSTFPVELPKALPWLKVLTIAGNTLLTMDPSVLHGLGNFTLLDMRGNPFYCTCDIRHFITFCENSSPLRIEGWPADYQCSNPEDAIGKQLSSLSFPTLYCHTTLKIVIACVTTFVCTALLVGLCWYLDALWYVRMMWAWLQAKRRNFLSDSDENAVYDAFVSYSQYDAIWVMEKLLPELESHSVPPFRLCVHERDFVPGRVIMDNIIDCIEQSRKTLFVISRSFVESEWCHYELYFAQQRLMESRDGALVLVLLEPIPRDSVPSRFCRLRRLMARKTYLEWPVEQSKQALFWANLRATLSCQREQEPQNLEIVVQCVPA</sequence>
<evidence type="ECO:0000256" key="9">
    <source>
        <dbReference type="ARBA" id="ARBA00022989"/>
    </source>
</evidence>
<keyword evidence="3" id="KW-0399">Innate immunity</keyword>
<dbReference type="InterPro" id="IPR035897">
    <property type="entry name" value="Toll_tir_struct_dom_sf"/>
</dbReference>
<organism evidence="17 18">
    <name type="scientific">Petromyzon marinus</name>
    <name type="common">Sea lamprey</name>
    <dbReference type="NCBI Taxonomy" id="7757"/>
    <lineage>
        <taxon>Eukaryota</taxon>
        <taxon>Metazoa</taxon>
        <taxon>Chordata</taxon>
        <taxon>Craniata</taxon>
        <taxon>Vertebrata</taxon>
        <taxon>Cyclostomata</taxon>
        <taxon>Hyperoartia</taxon>
        <taxon>Petromyzontiformes</taxon>
        <taxon>Petromyzontidae</taxon>
        <taxon>Petromyzon</taxon>
    </lineage>
</organism>
<evidence type="ECO:0000256" key="2">
    <source>
        <dbReference type="ARBA" id="ARBA00009634"/>
    </source>
</evidence>
<evidence type="ECO:0000256" key="7">
    <source>
        <dbReference type="ARBA" id="ARBA00022737"/>
    </source>
</evidence>
<dbReference type="InterPro" id="IPR032675">
    <property type="entry name" value="LRR_dom_sf"/>
</dbReference>
<keyword evidence="4" id="KW-0433">Leucine-rich repeat</keyword>
<evidence type="ECO:0000256" key="14">
    <source>
        <dbReference type="PIRSR" id="PIRSR037595-2"/>
    </source>
</evidence>
<dbReference type="PANTHER" id="PTHR24365:SF530">
    <property type="entry name" value="MSTPROX-RELATED"/>
    <property type="match status" value="1"/>
</dbReference>
<dbReference type="PIRSF" id="PIRSF037595">
    <property type="entry name" value="Toll-like_receptor"/>
    <property type="match status" value="1"/>
</dbReference>
<feature type="domain" description="TIR" evidence="16">
    <location>
        <begin position="708"/>
        <end position="852"/>
    </location>
</feature>
<dbReference type="InterPro" id="IPR001611">
    <property type="entry name" value="Leu-rich_rpt"/>
</dbReference>
<keyword evidence="13" id="KW-0395">Inflammatory response</keyword>
<feature type="transmembrane region" description="Helical" evidence="15">
    <location>
        <begin position="659"/>
        <end position="680"/>
    </location>
</feature>